<feature type="domain" description="RNA-binding protein KhpB N-terminal" evidence="1">
    <location>
        <begin position="3"/>
        <end position="54"/>
    </location>
</feature>
<dbReference type="EMBL" id="CDMH01000068">
    <property type="protein sequence ID" value="CRF43429.1"/>
    <property type="molecule type" value="Genomic_DNA"/>
</dbReference>
<dbReference type="Pfam" id="PF18472">
    <property type="entry name" value="HP1451_C"/>
    <property type="match status" value="1"/>
</dbReference>
<dbReference type="STRING" id="1578720.HAL011_02130"/>
<name>A0A0K2XBS9_9HELI</name>
<evidence type="ECO:0000313" key="4">
    <source>
        <dbReference type="EMBL" id="CRF43982.1"/>
    </source>
</evidence>
<organism evidence="4 6">
    <name type="scientific">Helicobacter ailurogastricus</name>
    <dbReference type="NCBI Taxonomy" id="1578720"/>
    <lineage>
        <taxon>Bacteria</taxon>
        <taxon>Pseudomonadati</taxon>
        <taxon>Campylobacterota</taxon>
        <taxon>Epsilonproteobacteria</taxon>
        <taxon>Campylobacterales</taxon>
        <taxon>Helicobacteraceae</taxon>
        <taxon>Helicobacter</taxon>
    </lineage>
</organism>
<dbReference type="GO" id="GO:0003723">
    <property type="term" value="F:RNA binding"/>
    <property type="evidence" value="ECO:0007669"/>
    <property type="project" value="InterPro"/>
</dbReference>
<dbReference type="Gene3D" id="3.30.300.20">
    <property type="match status" value="1"/>
</dbReference>
<dbReference type="SMART" id="SM01245">
    <property type="entry name" value="Jag_N"/>
    <property type="match status" value="1"/>
</dbReference>
<protein>
    <submittedName>
        <fullName evidence="4">RNA-binding protein Jag</fullName>
    </submittedName>
</protein>
<dbReference type="Proteomes" id="UP000045175">
    <property type="component" value="Unassembled WGS sequence"/>
</dbReference>
<dbReference type="AlphaFoldDB" id="A0A0K2XBS9"/>
<gene>
    <name evidence="2" type="ORF">HAL011_02130</name>
    <name evidence="3" type="ORF">HAL013_16660</name>
    <name evidence="4" type="ORF">HAL09_05460</name>
</gene>
<dbReference type="InterPro" id="IPR038247">
    <property type="entry name" value="Jag_N_dom_sf"/>
</dbReference>
<evidence type="ECO:0000313" key="3">
    <source>
        <dbReference type="EMBL" id="CRF43429.1"/>
    </source>
</evidence>
<evidence type="ECO:0000313" key="6">
    <source>
        <dbReference type="Proteomes" id="UP000041394"/>
    </source>
</evidence>
<proteinExistence type="predicted"/>
<dbReference type="PANTHER" id="PTHR35800">
    <property type="entry name" value="PROTEIN JAG"/>
    <property type="match status" value="1"/>
</dbReference>
<evidence type="ECO:0000313" key="7">
    <source>
        <dbReference type="Proteomes" id="UP000045175"/>
    </source>
</evidence>
<reference evidence="5" key="3">
    <citation type="submission" date="2014-12" db="EMBL/GenBank/DDBJ databases">
        <authorList>
            <person name="Smet A."/>
        </authorList>
    </citation>
    <scope>NUCLEOTIDE SEQUENCE [LARGE SCALE GENOMIC DNA]</scope>
</reference>
<dbReference type="InterPro" id="IPR032782">
    <property type="entry name" value="KhpB_N"/>
</dbReference>
<dbReference type="Proteomes" id="UP000041394">
    <property type="component" value="Unassembled WGS sequence"/>
</dbReference>
<dbReference type="InterPro" id="IPR040977">
    <property type="entry name" value="HP1451_C"/>
</dbReference>
<evidence type="ECO:0000259" key="1">
    <source>
        <dbReference type="SMART" id="SM01245"/>
    </source>
</evidence>
<sequence length="237" mass="26621">MQTINAPSLEEAIIKASAVLGCSVMDLEYEVIQAPSKGFLGLGKKEAVIQVQKKPQQAQLAQNLEEQGESVKQTDSSKQTVGLLSQSLQDTKLQEIQTELESLFSHLPYDIDQIAVSFYNPQTLLIEINGPDSALIIGEKGYRYNALSYLLFNWIHHKYNYNIRLEVASFLKDQEEIMEVYLQGVVMAVHEVGKAQTKPLDGMLLHIALKRLRETFPHKHVGIEQNSQNESVVVVND</sequence>
<dbReference type="EMBL" id="CDML01000006">
    <property type="protein sequence ID" value="CRF40456.1"/>
    <property type="molecule type" value="Genomic_DNA"/>
</dbReference>
<dbReference type="Pfam" id="PF14804">
    <property type="entry name" value="Jag_N"/>
    <property type="match status" value="1"/>
</dbReference>
<reference evidence="6 7" key="2">
    <citation type="submission" date="2014-12" db="EMBL/GenBank/DDBJ databases">
        <authorList>
            <person name="Jaenicke S."/>
        </authorList>
    </citation>
    <scope>NUCLEOTIDE SEQUENCE [LARGE SCALE GENOMIC DNA]</scope>
</reference>
<keyword evidence="5" id="KW-1185">Reference proteome</keyword>
<dbReference type="Gene3D" id="3.30.1370.180">
    <property type="match status" value="1"/>
</dbReference>
<evidence type="ECO:0000313" key="2">
    <source>
        <dbReference type="EMBL" id="CRF40456.1"/>
    </source>
</evidence>
<dbReference type="InterPro" id="IPR039247">
    <property type="entry name" value="KhpB"/>
</dbReference>
<evidence type="ECO:0000313" key="5">
    <source>
        <dbReference type="Proteomes" id="UP000038622"/>
    </source>
</evidence>
<dbReference type="EMBL" id="CDMN01000021">
    <property type="protein sequence ID" value="CRF43982.1"/>
    <property type="molecule type" value="Genomic_DNA"/>
</dbReference>
<dbReference type="PANTHER" id="PTHR35800:SF1">
    <property type="entry name" value="RNA-BINDING PROTEIN KHPB"/>
    <property type="match status" value="1"/>
</dbReference>
<dbReference type="Gene3D" id="3.30.30.80">
    <property type="entry name" value="probable RNA-binding protein from clostridium symbiosum atcc 14940"/>
    <property type="match status" value="1"/>
</dbReference>
<dbReference type="Proteomes" id="UP000038622">
    <property type="component" value="Unassembled WGS sequence"/>
</dbReference>
<dbReference type="InterPro" id="IPR015946">
    <property type="entry name" value="KH_dom-like_a/b"/>
</dbReference>
<dbReference type="OrthoDB" id="5329502at2"/>
<dbReference type="RefSeq" id="WP_053941979.1">
    <property type="nucleotide sequence ID" value="NZ_CDMH01000068.1"/>
</dbReference>
<reference evidence="4" key="1">
    <citation type="submission" date="2014-12" db="EMBL/GenBank/DDBJ databases">
        <title>Whole genome sequences of four Staphylococcus schleiferi canine isolates.</title>
        <authorList>
            <person name="Misic A.M."/>
            <person name="Cain C."/>
            <person name="Morris D.O."/>
            <person name="Rankin S."/>
            <person name="Beiting D."/>
        </authorList>
    </citation>
    <scope>NUCLEOTIDE SEQUENCE</scope>
    <source>
        <strain evidence="2">ASB11</strain>
        <strain evidence="3">ASB13</strain>
        <strain evidence="4">ASB9</strain>
    </source>
</reference>
<accession>A0A0K2XBS9</accession>